<dbReference type="InParanoid" id="A0A2T3BAX7"/>
<dbReference type="Proteomes" id="UP000241818">
    <property type="component" value="Unassembled WGS sequence"/>
</dbReference>
<dbReference type="GeneID" id="36572343"/>
<reference evidence="1 2" key="1">
    <citation type="journal article" date="2018" name="New Phytol.">
        <title>Comparative genomics and transcriptomics depict ericoid mycorrhizal fungi as versatile saprotrophs and plant mutualists.</title>
        <authorList>
            <person name="Martino E."/>
            <person name="Morin E."/>
            <person name="Grelet G.A."/>
            <person name="Kuo A."/>
            <person name="Kohler A."/>
            <person name="Daghino S."/>
            <person name="Barry K.W."/>
            <person name="Cichocki N."/>
            <person name="Clum A."/>
            <person name="Dockter R.B."/>
            <person name="Hainaut M."/>
            <person name="Kuo R.C."/>
            <person name="LaButti K."/>
            <person name="Lindahl B.D."/>
            <person name="Lindquist E.A."/>
            <person name="Lipzen A."/>
            <person name="Khouja H.R."/>
            <person name="Magnuson J."/>
            <person name="Murat C."/>
            <person name="Ohm R.A."/>
            <person name="Singer S.W."/>
            <person name="Spatafora J.W."/>
            <person name="Wang M."/>
            <person name="Veneault-Fourrey C."/>
            <person name="Henrissat B."/>
            <person name="Grigoriev I.V."/>
            <person name="Martin F.M."/>
            <person name="Perotto S."/>
        </authorList>
    </citation>
    <scope>NUCLEOTIDE SEQUENCE [LARGE SCALE GENOMIC DNA]</scope>
    <source>
        <strain evidence="1 2">ATCC 22711</strain>
    </source>
</reference>
<name>A0A2T3BAX7_AMORE</name>
<gene>
    <name evidence="1" type="ORF">M430DRAFT_202875</name>
</gene>
<accession>A0A2T3BAX7</accession>
<protein>
    <submittedName>
        <fullName evidence="1">Uncharacterized protein</fullName>
    </submittedName>
</protein>
<evidence type="ECO:0000313" key="1">
    <source>
        <dbReference type="EMBL" id="PSS25481.1"/>
    </source>
</evidence>
<dbReference type="AlphaFoldDB" id="A0A2T3BAX7"/>
<dbReference type="EMBL" id="KZ679007">
    <property type="protein sequence ID" value="PSS25481.1"/>
    <property type="molecule type" value="Genomic_DNA"/>
</dbReference>
<proteinExistence type="predicted"/>
<evidence type="ECO:0000313" key="2">
    <source>
        <dbReference type="Proteomes" id="UP000241818"/>
    </source>
</evidence>
<keyword evidence="2" id="KW-1185">Reference proteome</keyword>
<organism evidence="1 2">
    <name type="scientific">Amorphotheca resinae ATCC 22711</name>
    <dbReference type="NCBI Taxonomy" id="857342"/>
    <lineage>
        <taxon>Eukaryota</taxon>
        <taxon>Fungi</taxon>
        <taxon>Dikarya</taxon>
        <taxon>Ascomycota</taxon>
        <taxon>Pezizomycotina</taxon>
        <taxon>Leotiomycetes</taxon>
        <taxon>Helotiales</taxon>
        <taxon>Amorphothecaceae</taxon>
        <taxon>Amorphotheca</taxon>
    </lineage>
</organism>
<dbReference type="RefSeq" id="XP_024724080.1">
    <property type="nucleotide sequence ID" value="XM_024864262.1"/>
</dbReference>
<sequence>MPDSQGTTSARGYVRGDWTRCGRSGRWLSDGPSGWLFTEKQVIGILRNTTNPVSPSSRAAASFPFSVVFLSNFPYLPLPFFCTVLPIQTHPRAGSDRLRAEGRYSRDGGYGAGCQLWSTHRARESPDCLVSARAIVRDVLAQSTRPESPEILEGRRLAELRVLGL</sequence>